<dbReference type="AlphaFoldDB" id="A0A445AVP0"/>
<proteinExistence type="predicted"/>
<keyword evidence="2" id="KW-1185">Reference proteome</keyword>
<dbReference type="PANTHER" id="PTHR35121:SF4">
    <property type="entry name" value="SWIM-TYPE DOMAIN-CONTAINING PROTEIN"/>
    <property type="match status" value="1"/>
</dbReference>
<sequence length="96" mass="10674">MATGASQMMMVRGVMEGSISTKDRNVERRPYHKNCGCELHNSNPENGVCPQQRYRSISFNNKISCKHSGSLRAKSSNFSSKTEAMTMKIATAMLLN</sequence>
<organism evidence="1 2">
    <name type="scientific">Arachis hypogaea</name>
    <name type="common">Peanut</name>
    <dbReference type="NCBI Taxonomy" id="3818"/>
    <lineage>
        <taxon>Eukaryota</taxon>
        <taxon>Viridiplantae</taxon>
        <taxon>Streptophyta</taxon>
        <taxon>Embryophyta</taxon>
        <taxon>Tracheophyta</taxon>
        <taxon>Spermatophyta</taxon>
        <taxon>Magnoliopsida</taxon>
        <taxon>eudicotyledons</taxon>
        <taxon>Gunneridae</taxon>
        <taxon>Pentapetalae</taxon>
        <taxon>rosids</taxon>
        <taxon>fabids</taxon>
        <taxon>Fabales</taxon>
        <taxon>Fabaceae</taxon>
        <taxon>Papilionoideae</taxon>
        <taxon>50 kb inversion clade</taxon>
        <taxon>dalbergioids sensu lato</taxon>
        <taxon>Dalbergieae</taxon>
        <taxon>Pterocarpus clade</taxon>
        <taxon>Arachis</taxon>
    </lineage>
</organism>
<accession>A0A445AVP0</accession>
<name>A0A445AVP0_ARAHY</name>
<gene>
    <name evidence="1" type="ORF">Ahy_B01g055246</name>
</gene>
<dbReference type="EMBL" id="SDMP01000011">
    <property type="protein sequence ID" value="RYR30489.1"/>
    <property type="molecule type" value="Genomic_DNA"/>
</dbReference>
<dbReference type="Proteomes" id="UP000289738">
    <property type="component" value="Chromosome B01"/>
</dbReference>
<evidence type="ECO:0000313" key="2">
    <source>
        <dbReference type="Proteomes" id="UP000289738"/>
    </source>
</evidence>
<evidence type="ECO:0000313" key="1">
    <source>
        <dbReference type="EMBL" id="RYR30489.1"/>
    </source>
</evidence>
<comment type="caution">
    <text evidence="1">The sequence shown here is derived from an EMBL/GenBank/DDBJ whole genome shotgun (WGS) entry which is preliminary data.</text>
</comment>
<dbReference type="PANTHER" id="PTHR35121">
    <property type="entry name" value="HOMEODOMAIN PROTEIN 8, PUTATIVE-RELATED"/>
    <property type="match status" value="1"/>
</dbReference>
<protein>
    <submittedName>
        <fullName evidence="1">Uncharacterized protein</fullName>
    </submittedName>
</protein>
<reference evidence="1 2" key="1">
    <citation type="submission" date="2019-01" db="EMBL/GenBank/DDBJ databases">
        <title>Sequencing of cultivated peanut Arachis hypogaea provides insights into genome evolution and oil improvement.</title>
        <authorList>
            <person name="Chen X."/>
        </authorList>
    </citation>
    <scope>NUCLEOTIDE SEQUENCE [LARGE SCALE GENOMIC DNA]</scope>
    <source>
        <strain evidence="2">cv. Fuhuasheng</strain>
        <tissue evidence="1">Leaves</tissue>
    </source>
</reference>
<dbReference type="Gramene" id="arahy.Tifrunner.gnm2.ann2.Ah11g464500.1">
    <property type="protein sequence ID" value="arahy.Tifrunner.gnm2.ann2.Ah11g464500.1-CDS-1"/>
    <property type="gene ID" value="arahy.Tifrunner.gnm2.ann2.Ah11g464500"/>
</dbReference>